<accession>A0A9D1NQ66</accession>
<dbReference type="InterPro" id="IPR000905">
    <property type="entry name" value="Gcp-like_dom"/>
</dbReference>
<dbReference type="CDD" id="cd24032">
    <property type="entry name" value="ASKHA_NBD_TsaB"/>
    <property type="match status" value="1"/>
</dbReference>
<dbReference type="Pfam" id="PF00814">
    <property type="entry name" value="TsaD"/>
    <property type="match status" value="1"/>
</dbReference>
<dbReference type="SUPFAM" id="SSF53067">
    <property type="entry name" value="Actin-like ATPase domain"/>
    <property type="match status" value="2"/>
</dbReference>
<dbReference type="PANTHER" id="PTHR11735">
    <property type="entry name" value="TRNA N6-ADENOSINE THREONYLCARBAMOYLTRANSFERASE"/>
    <property type="match status" value="1"/>
</dbReference>
<dbReference type="PANTHER" id="PTHR11735:SF11">
    <property type="entry name" value="TRNA THREONYLCARBAMOYLADENOSINE BIOSYNTHESIS PROTEIN TSAB"/>
    <property type="match status" value="1"/>
</dbReference>
<reference evidence="2" key="2">
    <citation type="journal article" date="2021" name="PeerJ">
        <title>Extensive microbial diversity within the chicken gut microbiome revealed by metagenomics and culture.</title>
        <authorList>
            <person name="Gilroy R."/>
            <person name="Ravi A."/>
            <person name="Getino M."/>
            <person name="Pursley I."/>
            <person name="Horton D.L."/>
            <person name="Alikhan N.F."/>
            <person name="Baker D."/>
            <person name="Gharbi K."/>
            <person name="Hall N."/>
            <person name="Watson M."/>
            <person name="Adriaenssens E.M."/>
            <person name="Foster-Nyarko E."/>
            <person name="Jarju S."/>
            <person name="Secka A."/>
            <person name="Antonio M."/>
            <person name="Oren A."/>
            <person name="Chaudhuri R.R."/>
            <person name="La Ragione R."/>
            <person name="Hildebrand F."/>
            <person name="Pallen M.J."/>
        </authorList>
    </citation>
    <scope>NUCLEOTIDE SEQUENCE</scope>
    <source>
        <strain evidence="2">1370</strain>
    </source>
</reference>
<dbReference type="NCBIfam" id="TIGR03725">
    <property type="entry name" value="T6A_YeaZ"/>
    <property type="match status" value="1"/>
</dbReference>
<reference evidence="2" key="1">
    <citation type="submission" date="2020-10" db="EMBL/GenBank/DDBJ databases">
        <authorList>
            <person name="Gilroy R."/>
        </authorList>
    </citation>
    <scope>NUCLEOTIDE SEQUENCE</scope>
    <source>
        <strain evidence="2">1370</strain>
    </source>
</reference>
<dbReference type="Gene3D" id="3.30.420.40">
    <property type="match status" value="2"/>
</dbReference>
<evidence type="ECO:0000313" key="3">
    <source>
        <dbReference type="Proteomes" id="UP000823960"/>
    </source>
</evidence>
<dbReference type="GO" id="GO:0005829">
    <property type="term" value="C:cytosol"/>
    <property type="evidence" value="ECO:0007669"/>
    <property type="project" value="TreeGrafter"/>
</dbReference>
<organism evidence="2 3">
    <name type="scientific">Candidatus Faeciplasma avium</name>
    <dbReference type="NCBI Taxonomy" id="2840798"/>
    <lineage>
        <taxon>Bacteria</taxon>
        <taxon>Bacillati</taxon>
        <taxon>Bacillota</taxon>
        <taxon>Clostridia</taxon>
        <taxon>Eubacteriales</taxon>
        <taxon>Oscillospiraceae</taxon>
        <taxon>Oscillospiraceae incertae sedis</taxon>
        <taxon>Candidatus Faeciplasma</taxon>
    </lineage>
</organism>
<name>A0A9D1NQ66_9FIRM</name>
<feature type="domain" description="Gcp-like" evidence="1">
    <location>
        <begin position="31"/>
        <end position="149"/>
    </location>
</feature>
<evidence type="ECO:0000259" key="1">
    <source>
        <dbReference type="Pfam" id="PF00814"/>
    </source>
</evidence>
<evidence type="ECO:0000313" key="2">
    <source>
        <dbReference type="EMBL" id="HIV10864.1"/>
    </source>
</evidence>
<protein>
    <submittedName>
        <fullName evidence="2">tRNA (Adenosine(37)-N6)-threonylcarbamoyltransferase complex dimerization subunit type 1 TsaB</fullName>
    </submittedName>
</protein>
<dbReference type="InterPro" id="IPR022496">
    <property type="entry name" value="T6A_TsaB"/>
</dbReference>
<dbReference type="Proteomes" id="UP000823960">
    <property type="component" value="Unassembled WGS sequence"/>
</dbReference>
<proteinExistence type="predicted"/>
<dbReference type="AlphaFoldDB" id="A0A9D1NQ66"/>
<dbReference type="EMBL" id="DVOL01000054">
    <property type="protein sequence ID" value="HIV10864.1"/>
    <property type="molecule type" value="Genomic_DNA"/>
</dbReference>
<gene>
    <name evidence="2" type="primary">tsaB</name>
    <name evidence="2" type="ORF">IAD28_04125</name>
</gene>
<dbReference type="InterPro" id="IPR043129">
    <property type="entry name" value="ATPase_NBD"/>
</dbReference>
<dbReference type="GO" id="GO:0002949">
    <property type="term" value="P:tRNA threonylcarbamoyladenosine modification"/>
    <property type="evidence" value="ECO:0007669"/>
    <property type="project" value="InterPro"/>
</dbReference>
<sequence>MIILGIDTSGQTASCAVMKDGAIIALKTVMTKRTHSRVILPYVTSLMEELSIGLEDIDLVAVANGPGSYTGLRIGISTVKGLCYDNKRCIGISTLEGLAANCLCAACRIVPVMYARPGTVYFGAYISDGERLIPQQPDRVGSVDDLLALLEGAQGRTVLTGDYAAETITRLGGGEEVVLAPAAARLQSASGICQAALWHPGEDTDARGLFVSYLQITKAEKDLNDKLA</sequence>
<comment type="caution">
    <text evidence="2">The sequence shown here is derived from an EMBL/GenBank/DDBJ whole genome shotgun (WGS) entry which is preliminary data.</text>
</comment>